<feature type="compositionally biased region" description="Pro residues" evidence="3">
    <location>
        <begin position="312"/>
        <end position="323"/>
    </location>
</feature>
<evidence type="ECO:0000313" key="6">
    <source>
        <dbReference type="Proteomes" id="UP001500443"/>
    </source>
</evidence>
<organism evidence="5 6">
    <name type="scientific">Streptomyces synnematoformans</name>
    <dbReference type="NCBI Taxonomy" id="415721"/>
    <lineage>
        <taxon>Bacteria</taxon>
        <taxon>Bacillati</taxon>
        <taxon>Actinomycetota</taxon>
        <taxon>Actinomycetes</taxon>
        <taxon>Kitasatosporales</taxon>
        <taxon>Streptomycetaceae</taxon>
        <taxon>Streptomyces</taxon>
    </lineage>
</organism>
<dbReference type="Proteomes" id="UP001500443">
    <property type="component" value="Unassembled WGS sequence"/>
</dbReference>
<name>A0ABN2XAC6_9ACTN</name>
<comment type="caution">
    <text evidence="5">The sequence shown here is derived from an EMBL/GenBank/DDBJ whole genome shotgun (WGS) entry which is preliminary data.</text>
</comment>
<dbReference type="PRINTS" id="PR00081">
    <property type="entry name" value="GDHRDH"/>
</dbReference>
<accession>A0ABN2XAC6</accession>
<dbReference type="PROSITE" id="PS00061">
    <property type="entry name" value="ADH_SHORT"/>
    <property type="match status" value="1"/>
</dbReference>
<dbReference type="SUPFAM" id="SSF51735">
    <property type="entry name" value="NAD(P)-binding Rossmann-fold domains"/>
    <property type="match status" value="1"/>
</dbReference>
<dbReference type="InterPro" id="IPR020904">
    <property type="entry name" value="Sc_DH/Rdtase_CS"/>
</dbReference>
<reference evidence="5 6" key="1">
    <citation type="journal article" date="2019" name="Int. J. Syst. Evol. Microbiol.">
        <title>The Global Catalogue of Microorganisms (GCM) 10K type strain sequencing project: providing services to taxonomists for standard genome sequencing and annotation.</title>
        <authorList>
            <consortium name="The Broad Institute Genomics Platform"/>
            <consortium name="The Broad Institute Genome Sequencing Center for Infectious Disease"/>
            <person name="Wu L."/>
            <person name="Ma J."/>
        </authorList>
    </citation>
    <scope>NUCLEOTIDE SEQUENCE [LARGE SCALE GENOMIC DNA]</scope>
    <source>
        <strain evidence="5 6">JCM 15481</strain>
    </source>
</reference>
<comment type="similarity">
    <text evidence="1">Belongs to the short-chain dehydrogenases/reductases (SDR) family.</text>
</comment>
<dbReference type="InterPro" id="IPR051687">
    <property type="entry name" value="Peroxisomal_Beta-Oxidation"/>
</dbReference>
<protein>
    <submittedName>
        <fullName evidence="5">SDR family oxidoreductase</fullName>
    </submittedName>
</protein>
<keyword evidence="6" id="KW-1185">Reference proteome</keyword>
<dbReference type="RefSeq" id="WP_344286862.1">
    <property type="nucleotide sequence ID" value="NZ_BAAAPF010000002.1"/>
</dbReference>
<evidence type="ECO:0000256" key="2">
    <source>
        <dbReference type="ARBA" id="ARBA00023002"/>
    </source>
</evidence>
<dbReference type="InterPro" id="IPR036291">
    <property type="entry name" value="NAD(P)-bd_dom_sf"/>
</dbReference>
<dbReference type="PANTHER" id="PTHR45024:SF2">
    <property type="entry name" value="SCP2 DOMAIN-CONTAINING PROTEIN"/>
    <property type="match status" value="1"/>
</dbReference>
<evidence type="ECO:0000256" key="3">
    <source>
        <dbReference type="SAM" id="MobiDB-lite"/>
    </source>
</evidence>
<dbReference type="SMART" id="SM00822">
    <property type="entry name" value="PKS_KR"/>
    <property type="match status" value="1"/>
</dbReference>
<evidence type="ECO:0000259" key="4">
    <source>
        <dbReference type="SMART" id="SM00822"/>
    </source>
</evidence>
<dbReference type="Gene3D" id="3.40.50.720">
    <property type="entry name" value="NAD(P)-binding Rossmann-like Domain"/>
    <property type="match status" value="1"/>
</dbReference>
<feature type="domain" description="Ketoreductase" evidence="4">
    <location>
        <begin position="21"/>
        <end position="204"/>
    </location>
</feature>
<dbReference type="EMBL" id="BAAAPF010000002">
    <property type="protein sequence ID" value="GAA2107340.1"/>
    <property type="molecule type" value="Genomic_DNA"/>
</dbReference>
<dbReference type="Pfam" id="PF13561">
    <property type="entry name" value="adh_short_C2"/>
    <property type="match status" value="1"/>
</dbReference>
<dbReference type="InterPro" id="IPR002347">
    <property type="entry name" value="SDR_fam"/>
</dbReference>
<dbReference type="PANTHER" id="PTHR45024">
    <property type="entry name" value="DEHYDROGENASES, SHORT CHAIN"/>
    <property type="match status" value="1"/>
</dbReference>
<gene>
    <name evidence="5" type="ORF">GCM10009802_02320</name>
</gene>
<proteinExistence type="inferred from homology"/>
<feature type="region of interest" description="Disordered" evidence="3">
    <location>
        <begin position="302"/>
        <end position="330"/>
    </location>
</feature>
<dbReference type="PRINTS" id="PR00080">
    <property type="entry name" value="SDRFAMILY"/>
</dbReference>
<evidence type="ECO:0000313" key="5">
    <source>
        <dbReference type="EMBL" id="GAA2107340.1"/>
    </source>
</evidence>
<sequence>MPDPSATAPPAPPGGPQLTGKAAVVTGSGRGLGLAYAAALTAAGASVVVNDLDAGVAERAAKSLRESGGSAVAEAAAVGTAEAAERLVDRAVAEFGRLDVMVTNAGILRDRVLWKMTDEDFDAVVTTHLRGTFTCARAAAVRMREQGGGGTLVLVGSPAGQRGNFGQTNYAAAKAGIAAMARTWSMELARAGITVNAVVPVAATAMTETIAAFAPYVEALHRGEPLPDFLRKGEGFGTPEDCAALVPFLASDAARDITGQCIGIGGDRLTLWSHPQETAVAYADGGWTPEAVAAAWHTSVGREPQSVGILPPKLPTPEPPAPRSPEGGPS</sequence>
<evidence type="ECO:0000256" key="1">
    <source>
        <dbReference type="ARBA" id="ARBA00006484"/>
    </source>
</evidence>
<dbReference type="InterPro" id="IPR057326">
    <property type="entry name" value="KR_dom"/>
</dbReference>
<keyword evidence="2" id="KW-0560">Oxidoreductase</keyword>